<protein>
    <recommendedName>
        <fullName evidence="4">LamG-like jellyroll fold domain-containing protein</fullName>
    </recommendedName>
</protein>
<dbReference type="Pfam" id="PF13385">
    <property type="entry name" value="Laminin_G_3"/>
    <property type="match status" value="1"/>
</dbReference>
<evidence type="ECO:0000256" key="1">
    <source>
        <dbReference type="ARBA" id="ARBA00022729"/>
    </source>
</evidence>
<gene>
    <name evidence="5" type="ORF">MNBD_BACTEROID01-2718</name>
</gene>
<keyword evidence="1" id="KW-0732">Signal</keyword>
<keyword evidence="2" id="KW-1015">Disulfide bond</keyword>
<proteinExistence type="predicted"/>
<feature type="transmembrane region" description="Helical" evidence="3">
    <location>
        <begin position="407"/>
        <end position="426"/>
    </location>
</feature>
<dbReference type="InterPro" id="IPR051677">
    <property type="entry name" value="AfsR-DnrI-RedD_regulator"/>
</dbReference>
<dbReference type="PANTHER" id="PTHR35807:SF1">
    <property type="entry name" value="TRANSCRIPTIONAL REGULATOR REDD"/>
    <property type="match status" value="1"/>
</dbReference>
<evidence type="ECO:0000256" key="3">
    <source>
        <dbReference type="SAM" id="Phobius"/>
    </source>
</evidence>
<dbReference type="GO" id="GO:0006355">
    <property type="term" value="P:regulation of DNA-templated transcription"/>
    <property type="evidence" value="ECO:0007669"/>
    <property type="project" value="TreeGrafter"/>
</dbReference>
<dbReference type="EMBL" id="UOEP01000204">
    <property type="protein sequence ID" value="VAW24052.1"/>
    <property type="molecule type" value="Genomic_DNA"/>
</dbReference>
<evidence type="ECO:0000259" key="4">
    <source>
        <dbReference type="SMART" id="SM00560"/>
    </source>
</evidence>
<dbReference type="GO" id="GO:0003677">
    <property type="term" value="F:DNA binding"/>
    <property type="evidence" value="ECO:0007669"/>
    <property type="project" value="TreeGrafter"/>
</dbReference>
<dbReference type="InterPro" id="IPR006558">
    <property type="entry name" value="LamG-like"/>
</dbReference>
<dbReference type="InterPro" id="IPR013320">
    <property type="entry name" value="ConA-like_dom_sf"/>
</dbReference>
<evidence type="ECO:0000256" key="2">
    <source>
        <dbReference type="ARBA" id="ARBA00023157"/>
    </source>
</evidence>
<keyword evidence="3" id="KW-0812">Transmembrane</keyword>
<organism evidence="5">
    <name type="scientific">hydrothermal vent metagenome</name>
    <dbReference type="NCBI Taxonomy" id="652676"/>
    <lineage>
        <taxon>unclassified sequences</taxon>
        <taxon>metagenomes</taxon>
        <taxon>ecological metagenomes</taxon>
    </lineage>
</organism>
<accession>A0A3B0UBX8</accession>
<dbReference type="PANTHER" id="PTHR35807">
    <property type="entry name" value="TRANSCRIPTIONAL REGULATOR REDD-RELATED"/>
    <property type="match status" value="1"/>
</dbReference>
<name>A0A3B0UBX8_9ZZZZ</name>
<sequence length="703" mass="79864">MAFSYDGSNQKGLFKKIKAYSQNHSQIIVISKEGLAIPGSIQAEIIIYNPEELDSVNILADSLNDKSLDSCFSNNELLLADITNAQTNCEEACFKLWQAYGKLPNFLKASPPQFSSTAGVISKLNNTLKIFGAVYENGKLLTDVYWENSPGVKTYGYFCFPLIDDVYRKLIPYKAGYRFSPDIIYQSGSNMGNMKIFHGIKHKPDYGLMDYFTFSDKVRNEQRGNDKELITNGVQFEEDAELGGVAFFANRAYIDAGLQSKGSLKSNFSITAWVKPTKLSWNNSILGKGSNFVLKIHNGKLTYTMQGVKDYISENSPVPVNTWTHIGLVYSGFNNRIYFYLNGENTDEFNLIADYAGSDYTLIIGSNLWEEFFTGYLGEIKIWGRELNEGEIHYQYLNSRHKSKPSFFIWALVLMSVSGLVSYLIIKKRGADKKLFFQTKSSHGKSQKPGALPERERITCFGGLNVINSEGVNISLKFSPKLKQLFTLIFLYSQGGKKGITSKQLTETLWAGMNAANAKNSRGTYVQNLRSALLSFKKVKLVFNDRLWFLDIAESCFNEYKEVERILTALHREKDVIIIENLLPPLIAVLKQGRFLENMEESWLDPFIEKMNNQILEFCISMFDILDNRQHASLLFGLAEIISLNDPLNESALQKKIVLLIEQGKHSFAHSVYDNFIRLYKELYKEDYSVDFKDLITGDYEVV</sequence>
<dbReference type="Gene3D" id="2.60.120.200">
    <property type="match status" value="1"/>
</dbReference>
<keyword evidence="3" id="KW-0472">Membrane</keyword>
<feature type="domain" description="LamG-like jellyroll fold" evidence="4">
    <location>
        <begin position="266"/>
        <end position="390"/>
    </location>
</feature>
<keyword evidence="3" id="KW-1133">Transmembrane helix</keyword>
<dbReference type="SUPFAM" id="SSF49899">
    <property type="entry name" value="Concanavalin A-like lectins/glucanases"/>
    <property type="match status" value="1"/>
</dbReference>
<dbReference type="SMART" id="SM00560">
    <property type="entry name" value="LamGL"/>
    <property type="match status" value="1"/>
</dbReference>
<evidence type="ECO:0000313" key="5">
    <source>
        <dbReference type="EMBL" id="VAW24052.1"/>
    </source>
</evidence>
<dbReference type="AlphaFoldDB" id="A0A3B0UBX8"/>
<reference evidence="5" key="1">
    <citation type="submission" date="2018-06" db="EMBL/GenBank/DDBJ databases">
        <authorList>
            <person name="Zhirakovskaya E."/>
        </authorList>
    </citation>
    <scope>NUCLEOTIDE SEQUENCE</scope>
</reference>